<comment type="caution">
    <text evidence="3">The sequence shown here is derived from an EMBL/GenBank/DDBJ whole genome shotgun (WGS) entry which is preliminary data.</text>
</comment>
<keyword evidence="4" id="KW-1185">Reference proteome</keyword>
<dbReference type="GO" id="GO:0016020">
    <property type="term" value="C:membrane"/>
    <property type="evidence" value="ECO:0007669"/>
    <property type="project" value="UniProtKB-SubCell"/>
</dbReference>
<dbReference type="AlphaFoldDB" id="A0A7X6DQ69"/>
<feature type="domain" description="Fibronectin type-III" evidence="2">
    <location>
        <begin position="874"/>
        <end position="959"/>
    </location>
</feature>
<dbReference type="Proteomes" id="UP000534783">
    <property type="component" value="Unassembled WGS sequence"/>
</dbReference>
<evidence type="ECO:0000313" key="3">
    <source>
        <dbReference type="EMBL" id="NKE71368.1"/>
    </source>
</evidence>
<feature type="region of interest" description="Disordered" evidence="1">
    <location>
        <begin position="568"/>
        <end position="591"/>
    </location>
</feature>
<evidence type="ECO:0000256" key="1">
    <source>
        <dbReference type="SAM" id="MobiDB-lite"/>
    </source>
</evidence>
<evidence type="ECO:0000259" key="2">
    <source>
        <dbReference type="PROSITE" id="PS50853"/>
    </source>
</evidence>
<feature type="domain" description="Fibronectin type-III" evidence="2">
    <location>
        <begin position="484"/>
        <end position="578"/>
    </location>
</feature>
<dbReference type="NCBIfam" id="NF033679">
    <property type="entry name" value="DNRLRE_dom"/>
    <property type="match status" value="1"/>
</dbReference>
<dbReference type="Pfam" id="PF16656">
    <property type="entry name" value="Pur_ac_phosph_N"/>
    <property type="match status" value="1"/>
</dbReference>
<feature type="domain" description="Fibronectin type-III" evidence="2">
    <location>
        <begin position="777"/>
        <end position="866"/>
    </location>
</feature>
<dbReference type="Gene3D" id="2.60.40.10">
    <property type="entry name" value="Immunoglobulins"/>
    <property type="match status" value="8"/>
</dbReference>
<reference evidence="3 4" key="1">
    <citation type="journal article" date="2020" name="Nature">
        <title>Bacterial chemolithoautotrophy via manganese oxidation.</title>
        <authorList>
            <person name="Yu H."/>
            <person name="Leadbetter J.R."/>
        </authorList>
    </citation>
    <scope>NUCLEOTIDE SEQUENCE [LARGE SCALE GENOMIC DNA]</scope>
    <source>
        <strain evidence="3 4">Mn-1</strain>
    </source>
</reference>
<dbReference type="InterPro" id="IPR003961">
    <property type="entry name" value="FN3_dom"/>
</dbReference>
<dbReference type="InterPro" id="IPR013783">
    <property type="entry name" value="Ig-like_fold"/>
</dbReference>
<feature type="domain" description="Fibronectin type-III" evidence="2">
    <location>
        <begin position="112"/>
        <end position="203"/>
    </location>
</feature>
<feature type="domain" description="Fibronectin type-III" evidence="2">
    <location>
        <begin position="209"/>
        <end position="294"/>
    </location>
</feature>
<dbReference type="Pfam" id="PF00041">
    <property type="entry name" value="fn3"/>
    <property type="match status" value="4"/>
</dbReference>
<dbReference type="InterPro" id="IPR015914">
    <property type="entry name" value="PAPs_N"/>
</dbReference>
<feature type="domain" description="Fibronectin type-III" evidence="2">
    <location>
        <begin position="398"/>
        <end position="483"/>
    </location>
</feature>
<dbReference type="SMART" id="SM00060">
    <property type="entry name" value="FN3"/>
    <property type="match status" value="8"/>
</dbReference>
<feature type="compositionally biased region" description="Pro residues" evidence="1">
    <location>
        <begin position="576"/>
        <end position="588"/>
    </location>
</feature>
<dbReference type="PANTHER" id="PTHR46957:SF3">
    <property type="entry name" value="CYTOKINE RECEPTOR"/>
    <property type="match status" value="1"/>
</dbReference>
<dbReference type="PROSITE" id="PS50853">
    <property type="entry name" value="FN3"/>
    <property type="match status" value="8"/>
</dbReference>
<dbReference type="Gene3D" id="2.60.120.970">
    <property type="match status" value="1"/>
</dbReference>
<name>A0A7X6DQ69_9BACT</name>
<dbReference type="EMBL" id="VTOW01000002">
    <property type="protein sequence ID" value="NKE71368.1"/>
    <property type="molecule type" value="Genomic_DNA"/>
</dbReference>
<organism evidence="3 4">
    <name type="scientific">Candidatus Manganitrophus noduliformans</name>
    <dbReference type="NCBI Taxonomy" id="2606439"/>
    <lineage>
        <taxon>Bacteria</taxon>
        <taxon>Pseudomonadati</taxon>
        <taxon>Nitrospirota</taxon>
        <taxon>Nitrospiria</taxon>
        <taxon>Candidatus Troglogloeales</taxon>
        <taxon>Candidatus Manganitrophaceae</taxon>
        <taxon>Candidatus Manganitrophus</taxon>
    </lineage>
</organism>
<dbReference type="RefSeq" id="WP_168059938.1">
    <property type="nucleotide sequence ID" value="NZ_VTOW01000002.1"/>
</dbReference>
<sequence length="1156" mass="119918">MADYLRRCRLLLALVFLLILDHHALALAGEAVLTWDPNSEGNLAGYRVYVGLLPGVYSPPINVGRVTSWTVPNLTEGLTYYFAVTAYDTNGKESGFSNEARKTIPPLNDVIAPLISSVTNSNRTLNSALITWGTDEPADTRIEYGTTTAYGLTTPLVSSLVTVHSQTLSNLLPGTLYHYRVLSRDAAGNLATSADQIFTTLSDTTTPTVPGNVSGAALSTTQINLTWSASTDNVGVAGYRIYRNGVQVATRTTLTYSDGNLTPDTVYSYRVAAYDAAGNLSAQSAAASVRTLAPADTAAPVISGMGAINITAGGALISWSTNEPADTQIEYGTTTAFGSFTAIVPTLVTAHAQSLSGLLPATLYHYRVRSRDAAGNLAVSGSGSFTTAVLPDTTAPSVPTNVGAAAVSSSQVQLSWSASTDNVGVAGYRIYRNGVQIASSALRTYLNSGLAANTVYSYAVAAYDAGGNLSPASAAVSVTTLPLMPTVSQSAASGVTATSATLSGSVNPSGATTSAWFEYGTTTAYGSGTTPVTLSAANTISADLTLLASGTTYHFRLVARNAGGTTFGPNTSFNTPSPPASAPAPSPSGPITGYSMSEESYAWAEAPTPLTFSGDDNAISLSLPFSFPFYSQSYQQIYISTNGLLTFGSANTAYVPQPVQNPVLPNAFIAPFWRDLYVGLRQISIASSDSEFVISFNEVRDLCCSTSHTFQVVLRPDGTILFQYGAIVLNVPTTSGIENQDGSAGVPLLSAAPNTAFRFTPNTAQAPPPTADTTPPVISGIGVGGVTSSGAVLSWSTNEPADTQVEYGTTTAYGTSTGVVSTLVTSHAQSLTGLLPATLYHYRVRSRDAAGNLAVSNNGSFTTAAAPDTSAPSVPTGLTGAAVSSSQINLAWNSSTDNVGVSGYRVYRNGVQIATVSLPSYSNTGLAAGTTYSYTVAAFDAAGNVSAQSAAVSAATPASNSSTTLVLNPTGDTFISGNSTAYGSWETLNTYTWPANKIANAALMQFNLSGLPAGAVIQSATLTLALVEADATADAAYNIGVHRILNRNADLTRATGLTYDGVNGWTANSCCFNNVPLAQADISAAYDTRAVDKTLGQKSWNVTAMVQEWLNSPSSNNGMLLNSDATKGADRYRFFASMEHPTASSRPSLSITYRMP</sequence>
<dbReference type="GO" id="GO:0003993">
    <property type="term" value="F:acid phosphatase activity"/>
    <property type="evidence" value="ECO:0007669"/>
    <property type="project" value="InterPro"/>
</dbReference>
<dbReference type="InterPro" id="IPR050713">
    <property type="entry name" value="RTP_Phos/Ushers"/>
</dbReference>
<protein>
    <submittedName>
        <fullName evidence="3">DNRLRE domain-containing protein</fullName>
    </submittedName>
</protein>
<dbReference type="SUPFAM" id="SSF49265">
    <property type="entry name" value="Fibronectin type III"/>
    <property type="match status" value="4"/>
</dbReference>
<accession>A0A7X6DQ69</accession>
<dbReference type="CDD" id="cd00063">
    <property type="entry name" value="FN3"/>
    <property type="match status" value="6"/>
</dbReference>
<feature type="domain" description="Fibronectin type-III" evidence="2">
    <location>
        <begin position="13"/>
        <end position="107"/>
    </location>
</feature>
<dbReference type="GO" id="GO:0046872">
    <property type="term" value="F:metal ion binding"/>
    <property type="evidence" value="ECO:0007669"/>
    <property type="project" value="InterPro"/>
</dbReference>
<gene>
    <name evidence="3" type="ORF">MNODULE_11520</name>
</gene>
<dbReference type="InterPro" id="IPR036116">
    <property type="entry name" value="FN3_sf"/>
</dbReference>
<evidence type="ECO:0000313" key="4">
    <source>
        <dbReference type="Proteomes" id="UP000534783"/>
    </source>
</evidence>
<proteinExistence type="predicted"/>
<dbReference type="PANTHER" id="PTHR46957">
    <property type="entry name" value="CYTOKINE RECEPTOR"/>
    <property type="match status" value="1"/>
</dbReference>
<feature type="domain" description="Fibronectin type-III" evidence="2">
    <location>
        <begin position="301"/>
        <end position="397"/>
    </location>
</feature>